<evidence type="ECO:0000313" key="12">
    <source>
        <dbReference type="EMBL" id="NYJ33396.1"/>
    </source>
</evidence>
<dbReference type="NCBIfam" id="TIGR03356">
    <property type="entry name" value="BGL"/>
    <property type="match status" value="1"/>
</dbReference>
<evidence type="ECO:0000256" key="4">
    <source>
        <dbReference type="ARBA" id="ARBA00022801"/>
    </source>
</evidence>
<dbReference type="Pfam" id="PF00232">
    <property type="entry name" value="Glyco_hydro_1"/>
    <property type="match status" value="1"/>
</dbReference>
<feature type="binding site" evidence="10">
    <location>
        <position position="166"/>
    </location>
    <ligand>
        <name>substrate</name>
    </ligand>
</feature>
<dbReference type="PROSITE" id="PS00653">
    <property type="entry name" value="GLYCOSYL_HYDROL_F1_2"/>
    <property type="match status" value="1"/>
</dbReference>
<evidence type="ECO:0000256" key="10">
    <source>
        <dbReference type="PIRSR" id="PIRSR617736-2"/>
    </source>
</evidence>
<evidence type="ECO:0000256" key="7">
    <source>
        <dbReference type="ARBA" id="ARBA00023295"/>
    </source>
</evidence>
<dbReference type="AlphaFoldDB" id="A0A7Z0EKN6"/>
<reference evidence="12 13" key="1">
    <citation type="submission" date="2020-07" db="EMBL/GenBank/DDBJ databases">
        <title>Sequencing the genomes of 1000 actinobacteria strains.</title>
        <authorList>
            <person name="Klenk H.-P."/>
        </authorList>
    </citation>
    <scope>NUCLEOTIDE SEQUENCE [LARGE SCALE GENOMIC DNA]</scope>
    <source>
        <strain evidence="12 13">DSM 44442</strain>
    </source>
</reference>
<keyword evidence="6" id="KW-0119">Carbohydrate metabolism</keyword>
<dbReference type="InterPro" id="IPR017736">
    <property type="entry name" value="Glyco_hydro_1_beta-glucosidase"/>
</dbReference>
<dbReference type="InterPro" id="IPR001360">
    <property type="entry name" value="Glyco_hydro_1"/>
</dbReference>
<keyword evidence="5" id="KW-0136">Cellulose degradation</keyword>
<dbReference type="EMBL" id="JACCFS010000001">
    <property type="protein sequence ID" value="NYJ33396.1"/>
    <property type="molecule type" value="Genomic_DNA"/>
</dbReference>
<dbReference type="GO" id="GO:0005829">
    <property type="term" value="C:cytosol"/>
    <property type="evidence" value="ECO:0007669"/>
    <property type="project" value="TreeGrafter"/>
</dbReference>
<feature type="binding site" evidence="10">
    <location>
        <position position="297"/>
    </location>
    <ligand>
        <name>substrate</name>
    </ligand>
</feature>
<organism evidence="12 13">
    <name type="scientific">Nocardiopsis aegyptia</name>
    <dbReference type="NCBI Taxonomy" id="220378"/>
    <lineage>
        <taxon>Bacteria</taxon>
        <taxon>Bacillati</taxon>
        <taxon>Actinomycetota</taxon>
        <taxon>Actinomycetes</taxon>
        <taxon>Streptosporangiales</taxon>
        <taxon>Nocardiopsidaceae</taxon>
        <taxon>Nocardiopsis</taxon>
    </lineage>
</organism>
<dbReference type="Proteomes" id="UP000572051">
    <property type="component" value="Unassembled WGS sequence"/>
</dbReference>
<keyword evidence="4 11" id="KW-0378">Hydrolase</keyword>
<dbReference type="PRINTS" id="PR00131">
    <property type="entry name" value="GLHYDRLASE1"/>
</dbReference>
<evidence type="ECO:0000256" key="6">
    <source>
        <dbReference type="ARBA" id="ARBA00023277"/>
    </source>
</evidence>
<dbReference type="FunFam" id="3.20.20.80:FF:000004">
    <property type="entry name" value="Beta-glucosidase 6-phospho-beta-glucosidase"/>
    <property type="match status" value="1"/>
</dbReference>
<dbReference type="PANTHER" id="PTHR10353:SF36">
    <property type="entry name" value="LP05116P"/>
    <property type="match status" value="1"/>
</dbReference>
<evidence type="ECO:0000256" key="11">
    <source>
        <dbReference type="RuleBase" id="RU361175"/>
    </source>
</evidence>
<dbReference type="SUPFAM" id="SSF51445">
    <property type="entry name" value="(Trans)glycosidases"/>
    <property type="match status" value="1"/>
</dbReference>
<comment type="catalytic activity">
    <reaction evidence="1 11">
        <text>Hydrolysis of terminal, non-reducing beta-D-glucosyl residues with release of beta-D-glucose.</text>
        <dbReference type="EC" id="3.2.1.21"/>
    </reaction>
</comment>
<name>A0A7Z0EKN6_9ACTN</name>
<dbReference type="InterPro" id="IPR033132">
    <property type="entry name" value="GH_1_N_CS"/>
</dbReference>
<evidence type="ECO:0000256" key="2">
    <source>
        <dbReference type="ARBA" id="ARBA00010838"/>
    </source>
</evidence>
<dbReference type="EC" id="3.2.1.21" evidence="3 11"/>
<accession>A0A7Z0EKN6</accession>
<feature type="binding site" evidence="10">
    <location>
        <position position="122"/>
    </location>
    <ligand>
        <name>substrate</name>
    </ligand>
</feature>
<proteinExistence type="inferred from homology"/>
<dbReference type="GO" id="GO:0008422">
    <property type="term" value="F:beta-glucosidase activity"/>
    <property type="evidence" value="ECO:0007669"/>
    <property type="project" value="UniProtKB-EC"/>
</dbReference>
<gene>
    <name evidence="12" type="ORF">HNR10_001277</name>
</gene>
<dbReference type="GO" id="GO:0030245">
    <property type="term" value="P:cellulose catabolic process"/>
    <property type="evidence" value="ECO:0007669"/>
    <property type="project" value="UniProtKB-KW"/>
</dbReference>
<feature type="binding site" evidence="10">
    <location>
        <begin position="423"/>
        <end position="424"/>
    </location>
    <ligand>
        <name>substrate</name>
    </ligand>
</feature>
<sequence length="474" mass="52128">MSKSNEFPEDFLWGAATASFQIEGATTADGRGRSIWDTFCDTPGKVLGGDTGEPADDHYRRYAEDVALMKRLNLGAYRFSIAWPRIVPDGSGEVNQAGLAFYDRLVDELLEQGIQPWATLYHWDLPQTLEDAGGWPARDTAYRFRDYAKVVADALGDRVEHWMTLNEPWCASFLGYYDGHHAPGHKDPQAALAATHHLLLGHGLATEAIRSTGRPAKIGMAHNQAVIRPHGPSAEDARAARRADGVRNRIFIDPVLHGRYPADVVEDLAAISDFSFVRDGDLETIGVPIDFLGVNYYTPEWVAASAKGLDPDMVSGEGEAWLGAEPEEVHVSQGLPVTHMGWEIDPTGLFDVLQRLAGESGGIDLYVTENGCAFEDTVTDDGSVHDADRLAYYEGHLRAAREAIHAGIPLRGYFAWSLLDNFEWAWGYSRRFGLVHVDYDTQVRTVKDSGHWYAELAGTGRFPEPGRTAAGAGE</sequence>
<feature type="active site" description="Proton donor" evidence="9">
    <location>
        <position position="167"/>
    </location>
</feature>
<evidence type="ECO:0000256" key="5">
    <source>
        <dbReference type="ARBA" id="ARBA00023001"/>
    </source>
</evidence>
<protein>
    <recommendedName>
        <fullName evidence="3 11">Beta-glucosidase</fullName>
        <ecNumber evidence="3 11">3.2.1.21</ecNumber>
    </recommendedName>
</protein>
<comment type="caution">
    <text evidence="12">The sequence shown here is derived from an EMBL/GenBank/DDBJ whole genome shotgun (WGS) entry which is preliminary data.</text>
</comment>
<feature type="binding site" evidence="10">
    <location>
        <position position="21"/>
    </location>
    <ligand>
        <name>substrate</name>
    </ligand>
</feature>
<dbReference type="Gene3D" id="3.20.20.80">
    <property type="entry name" value="Glycosidases"/>
    <property type="match status" value="1"/>
</dbReference>
<keyword evidence="7 11" id="KW-0326">Glycosidase</keyword>
<feature type="active site" description="Nucleophile" evidence="9">
    <location>
        <position position="369"/>
    </location>
</feature>
<feature type="binding site" evidence="10">
    <location>
        <position position="416"/>
    </location>
    <ligand>
        <name>substrate</name>
    </ligand>
</feature>
<comment type="similarity">
    <text evidence="2 11">Belongs to the glycosyl hydrolase 1 family.</text>
</comment>
<keyword evidence="13" id="KW-1185">Reference proteome</keyword>
<dbReference type="RefSeq" id="WP_179821570.1">
    <property type="nucleotide sequence ID" value="NZ_JACCFS010000001.1"/>
</dbReference>
<dbReference type="InterPro" id="IPR017853">
    <property type="entry name" value="GH"/>
</dbReference>
<evidence type="ECO:0000256" key="9">
    <source>
        <dbReference type="PIRSR" id="PIRSR617736-1"/>
    </source>
</evidence>
<evidence type="ECO:0000256" key="8">
    <source>
        <dbReference type="ARBA" id="ARBA00023326"/>
    </source>
</evidence>
<evidence type="ECO:0000313" key="13">
    <source>
        <dbReference type="Proteomes" id="UP000572051"/>
    </source>
</evidence>
<dbReference type="PANTHER" id="PTHR10353">
    <property type="entry name" value="GLYCOSYL HYDROLASE"/>
    <property type="match status" value="1"/>
</dbReference>
<evidence type="ECO:0000256" key="3">
    <source>
        <dbReference type="ARBA" id="ARBA00012744"/>
    </source>
</evidence>
<evidence type="ECO:0000256" key="1">
    <source>
        <dbReference type="ARBA" id="ARBA00000448"/>
    </source>
</evidence>
<keyword evidence="8" id="KW-0624">Polysaccharide degradation</keyword>